<protein>
    <submittedName>
        <fullName evidence="1">Uncharacterized protein</fullName>
    </submittedName>
</protein>
<dbReference type="EMBL" id="JADOUA010000001">
    <property type="protein sequence ID" value="MBG6089949.1"/>
    <property type="molecule type" value="Genomic_DNA"/>
</dbReference>
<accession>A0A931DJM6</accession>
<gene>
    <name evidence="1" type="ORF">IW256_004062</name>
</gene>
<comment type="caution">
    <text evidence="1">The sequence shown here is derived from an EMBL/GenBank/DDBJ whole genome shotgun (WGS) entry which is preliminary data.</text>
</comment>
<keyword evidence="2" id="KW-1185">Reference proteome</keyword>
<organism evidence="1 2">
    <name type="scientific">Actinomadura viridis</name>
    <dbReference type="NCBI Taxonomy" id="58110"/>
    <lineage>
        <taxon>Bacteria</taxon>
        <taxon>Bacillati</taxon>
        <taxon>Actinomycetota</taxon>
        <taxon>Actinomycetes</taxon>
        <taxon>Streptosporangiales</taxon>
        <taxon>Thermomonosporaceae</taxon>
        <taxon>Actinomadura</taxon>
    </lineage>
</organism>
<dbReference type="AlphaFoldDB" id="A0A931DJM6"/>
<reference evidence="1" key="1">
    <citation type="submission" date="2020-11" db="EMBL/GenBank/DDBJ databases">
        <title>Sequencing the genomes of 1000 actinobacteria strains.</title>
        <authorList>
            <person name="Klenk H.-P."/>
        </authorList>
    </citation>
    <scope>NUCLEOTIDE SEQUENCE</scope>
    <source>
        <strain evidence="1">DSM 43175</strain>
    </source>
</reference>
<proteinExistence type="predicted"/>
<evidence type="ECO:0000313" key="1">
    <source>
        <dbReference type="EMBL" id="MBG6089949.1"/>
    </source>
</evidence>
<evidence type="ECO:0000313" key="2">
    <source>
        <dbReference type="Proteomes" id="UP000614047"/>
    </source>
</evidence>
<dbReference type="RefSeq" id="WP_197012486.1">
    <property type="nucleotide sequence ID" value="NZ_BAABES010000010.1"/>
</dbReference>
<dbReference type="Proteomes" id="UP000614047">
    <property type="component" value="Unassembled WGS sequence"/>
</dbReference>
<sequence>MTAHPLDALIDDALPSATQLAVTVRDRDASAVAAVLGPLLDAGHRDRIAALIIALAVLVPDDATFSELIAWTHGQDQLPYGQLVIAPGEKWCAGCQQVRSVRDFGVDRSKRDGLRSRCKHCRAELKAGASEAPAERGAA</sequence>
<name>A0A931DJM6_9ACTN</name>